<proteinExistence type="predicted"/>
<gene>
    <name evidence="1" type="ORF">DSCO28_37840</name>
</gene>
<name>A0A5K7ZSN9_9BACT</name>
<dbReference type="Proteomes" id="UP000425960">
    <property type="component" value="Chromosome"/>
</dbReference>
<dbReference type="KEGG" id="dov:DSCO28_37840"/>
<sequence length="74" mass="8261">MVNQIKNKINNNLNKQKCPKCTKHEGLEIIYGAPTREETERIKQGLAIPGGLRPEMGPVFKWSCGSCGYVWGKA</sequence>
<dbReference type="EMBL" id="AP021876">
    <property type="protein sequence ID" value="BBO83218.1"/>
    <property type="molecule type" value="Genomic_DNA"/>
</dbReference>
<dbReference type="AlphaFoldDB" id="A0A5K7ZSN9"/>
<reference evidence="1 2" key="1">
    <citation type="submission" date="2019-11" db="EMBL/GenBank/DDBJ databases">
        <title>Comparative genomics of hydrocarbon-degrading Desulfosarcina strains.</title>
        <authorList>
            <person name="Watanabe M."/>
            <person name="Kojima H."/>
            <person name="Fukui M."/>
        </authorList>
    </citation>
    <scope>NUCLEOTIDE SEQUENCE [LARGE SCALE GENOMIC DNA]</scope>
    <source>
        <strain evidence="1 2">28bB2T</strain>
    </source>
</reference>
<organism evidence="1 2">
    <name type="scientific">Desulfosarcina ovata subsp. sediminis</name>
    <dbReference type="NCBI Taxonomy" id="885957"/>
    <lineage>
        <taxon>Bacteria</taxon>
        <taxon>Pseudomonadati</taxon>
        <taxon>Thermodesulfobacteriota</taxon>
        <taxon>Desulfobacteria</taxon>
        <taxon>Desulfobacterales</taxon>
        <taxon>Desulfosarcinaceae</taxon>
        <taxon>Desulfosarcina</taxon>
    </lineage>
</organism>
<protein>
    <submittedName>
        <fullName evidence="1">Uncharacterized protein</fullName>
    </submittedName>
</protein>
<dbReference type="RefSeq" id="WP_155323490.1">
    <property type="nucleotide sequence ID" value="NZ_AP021876.1"/>
</dbReference>
<accession>A0A5K7ZSN9</accession>
<evidence type="ECO:0000313" key="1">
    <source>
        <dbReference type="EMBL" id="BBO83218.1"/>
    </source>
</evidence>
<evidence type="ECO:0000313" key="2">
    <source>
        <dbReference type="Proteomes" id="UP000425960"/>
    </source>
</evidence>